<dbReference type="InterPro" id="IPR052514">
    <property type="entry name" value="SAM-dependent_MTase"/>
</dbReference>
<dbReference type="SUPFAM" id="SSF53335">
    <property type="entry name" value="S-adenosyl-L-methionine-dependent methyltransferases"/>
    <property type="match status" value="1"/>
</dbReference>
<dbReference type="InterPro" id="IPR029063">
    <property type="entry name" value="SAM-dependent_MTases_sf"/>
</dbReference>
<dbReference type="Proteomes" id="UP000193450">
    <property type="component" value="Chromosome"/>
</dbReference>
<dbReference type="CDD" id="cd02440">
    <property type="entry name" value="AdoMet_MTases"/>
    <property type="match status" value="1"/>
</dbReference>
<name>A0A1X9NCQ8_9GAMM</name>
<dbReference type="OrthoDB" id="9814604at2"/>
<dbReference type="STRING" id="716816.BST96_12950"/>
<dbReference type="KEGG" id="osg:BST96_12950"/>
<organism evidence="2 3">
    <name type="scientific">Oceanicoccus sagamiensis</name>
    <dbReference type="NCBI Taxonomy" id="716816"/>
    <lineage>
        <taxon>Bacteria</taxon>
        <taxon>Pseudomonadati</taxon>
        <taxon>Pseudomonadota</taxon>
        <taxon>Gammaproteobacteria</taxon>
        <taxon>Cellvibrionales</taxon>
        <taxon>Spongiibacteraceae</taxon>
        <taxon>Oceanicoccus</taxon>
    </lineage>
</organism>
<gene>
    <name evidence="2" type="ORF">BST96_12950</name>
</gene>
<dbReference type="InterPro" id="IPR006342">
    <property type="entry name" value="FkbM_mtfrase"/>
</dbReference>
<dbReference type="Gene3D" id="3.40.50.150">
    <property type="entry name" value="Vaccinia Virus protein VP39"/>
    <property type="match status" value="1"/>
</dbReference>
<dbReference type="NCBIfam" id="TIGR01444">
    <property type="entry name" value="fkbM_fam"/>
    <property type="match status" value="1"/>
</dbReference>
<protein>
    <recommendedName>
        <fullName evidence="1">Methyltransferase FkbM domain-containing protein</fullName>
    </recommendedName>
</protein>
<dbReference type="EMBL" id="CP019343">
    <property type="protein sequence ID" value="ARN74941.1"/>
    <property type="molecule type" value="Genomic_DNA"/>
</dbReference>
<evidence type="ECO:0000313" key="3">
    <source>
        <dbReference type="Proteomes" id="UP000193450"/>
    </source>
</evidence>
<evidence type="ECO:0000259" key="1">
    <source>
        <dbReference type="Pfam" id="PF05050"/>
    </source>
</evidence>
<dbReference type="Pfam" id="PF05050">
    <property type="entry name" value="Methyltransf_21"/>
    <property type="match status" value="1"/>
</dbReference>
<accession>A0A1X9NCQ8</accession>
<sequence length="455" mass="49823">MPKLIDNTMLQWLARRLGLASLLSCPLSIPGLDSSLRMLVHGEAEELVSRQIKAQGIWEPGETALLMHFLQPGHVFIDIGANIGYFTVLAAQLVGEQGQVIAFEPDPDNFSLLQKNCRLNNSRAITANVALADFEGEAQLYINEDNLGDNALHSADQAARSRTIAVTRGDSFLSQHTARADFIKIDTQGAEQLVLTGMRKFIAASVPALTMIVEFSPNSLKRSGGSSSELLGLLTDLELYLYVFIEQSNTLLSCSLSQLLAWAKITEMDHDSEGFVNLVCSGKAIESSAALQVQHCADGKENELIDYLVASIYQPWDGSLCPPALFAQYLYFVEGWSVPEPWGIWSDGKRSVIRFSVSESVMTGTVHLAIKGRYYVEQGSTELIVNDKSLGVQDLSDYRVALAATDFFAPEVHIVLLHQGTESPFTRQGDDDKRELGFGLESLLWSLDSGGQDAS</sequence>
<keyword evidence="3" id="KW-1185">Reference proteome</keyword>
<dbReference type="PANTHER" id="PTHR34203:SF15">
    <property type="entry name" value="SLL1173 PROTEIN"/>
    <property type="match status" value="1"/>
</dbReference>
<reference evidence="2 3" key="1">
    <citation type="submission" date="2016-11" db="EMBL/GenBank/DDBJ databases">
        <title>Trade-off between light-utilization and light-protection in marine flavobacteria.</title>
        <authorList>
            <person name="Kumagai Y."/>
        </authorList>
    </citation>
    <scope>NUCLEOTIDE SEQUENCE [LARGE SCALE GENOMIC DNA]</scope>
    <source>
        <strain evidence="2 3">NBRC 107125</strain>
    </source>
</reference>
<evidence type="ECO:0000313" key="2">
    <source>
        <dbReference type="EMBL" id="ARN74941.1"/>
    </source>
</evidence>
<dbReference type="PANTHER" id="PTHR34203">
    <property type="entry name" value="METHYLTRANSFERASE, FKBM FAMILY PROTEIN"/>
    <property type="match status" value="1"/>
</dbReference>
<feature type="domain" description="Methyltransferase FkbM" evidence="1">
    <location>
        <begin position="78"/>
        <end position="234"/>
    </location>
</feature>
<proteinExistence type="predicted"/>
<dbReference type="AlphaFoldDB" id="A0A1X9NCQ8"/>
<dbReference type="RefSeq" id="WP_085759108.1">
    <property type="nucleotide sequence ID" value="NZ_CP019343.1"/>
</dbReference>